<sequence>MSQPEHIENVPAEIWTKILVEAEPFVVLSVGRTCRYLRDITSSKDLWRGLVDTMCAKHDLFRPSYPVEDMSLVQIQRATVRPYLFARQLQHRGASFDTPIAEVNSLEPVSRQIIWPQRHILFSQLVPGGRFGVFIYSMSAETLATFGGAPSISMELVDLGPPGLPLSSEPALRYIHPNIGSVTHDKRVVASISINSQNPDTLRVGLATVRTDRSCVASIFAITPTHPAPSFEKLASVTIMNRFSTEIVRSVLVHGDRALLILGNVFIAWSFAEETCIVIHHNVTSTIFQTILTDDEIVCIAASGVYLWTLSDKQSESIPTSKGVFLESLPPLRSSDTTIQPPWDRVAYHIPVTMPGNDKLPFTFDVFLVPRTGVNVDEVANGRRYTLRKPQKTNHGPIVRTTQPPAREIALYLEHSYEVPLGYLIPSASTLCLHPGLSTLSARLNASGTYVDLLYWIQPRIIADTEPQEGVEGYTGTMQFVTFRRKLLQLSWCPASSRSFNPGPYIHIGRLGAPGTQAAIEVSDYMT</sequence>
<proteinExistence type="predicted"/>
<dbReference type="SUPFAM" id="SSF81383">
    <property type="entry name" value="F-box domain"/>
    <property type="match status" value="1"/>
</dbReference>
<dbReference type="InterPro" id="IPR036047">
    <property type="entry name" value="F-box-like_dom_sf"/>
</dbReference>
<accession>A0A8H6HJN2</accession>
<organism evidence="2 3">
    <name type="scientific">Ephemerocybe angulata</name>
    <dbReference type="NCBI Taxonomy" id="980116"/>
    <lineage>
        <taxon>Eukaryota</taxon>
        <taxon>Fungi</taxon>
        <taxon>Dikarya</taxon>
        <taxon>Basidiomycota</taxon>
        <taxon>Agaricomycotina</taxon>
        <taxon>Agaricomycetes</taxon>
        <taxon>Agaricomycetidae</taxon>
        <taxon>Agaricales</taxon>
        <taxon>Agaricineae</taxon>
        <taxon>Psathyrellaceae</taxon>
        <taxon>Ephemerocybe</taxon>
    </lineage>
</organism>
<name>A0A8H6HJN2_9AGAR</name>
<evidence type="ECO:0000313" key="3">
    <source>
        <dbReference type="Proteomes" id="UP000521943"/>
    </source>
</evidence>
<dbReference type="OrthoDB" id="2688364at2759"/>
<dbReference type="PROSITE" id="PS50181">
    <property type="entry name" value="FBOX"/>
    <property type="match status" value="1"/>
</dbReference>
<feature type="domain" description="F-box" evidence="1">
    <location>
        <begin position="4"/>
        <end position="50"/>
    </location>
</feature>
<dbReference type="EMBL" id="JACGCI010000080">
    <property type="protein sequence ID" value="KAF6747580.1"/>
    <property type="molecule type" value="Genomic_DNA"/>
</dbReference>
<dbReference type="InterPro" id="IPR001810">
    <property type="entry name" value="F-box_dom"/>
</dbReference>
<keyword evidence="3" id="KW-1185">Reference proteome</keyword>
<dbReference type="Proteomes" id="UP000521943">
    <property type="component" value="Unassembled WGS sequence"/>
</dbReference>
<evidence type="ECO:0000313" key="2">
    <source>
        <dbReference type="EMBL" id="KAF6747580.1"/>
    </source>
</evidence>
<protein>
    <recommendedName>
        <fullName evidence="1">F-box domain-containing protein</fullName>
    </recommendedName>
</protein>
<reference evidence="2 3" key="1">
    <citation type="submission" date="2020-07" db="EMBL/GenBank/DDBJ databases">
        <title>Comparative genomics of pyrophilous fungi reveals a link between fire events and developmental genes.</title>
        <authorList>
            <consortium name="DOE Joint Genome Institute"/>
            <person name="Steindorff A.S."/>
            <person name="Carver A."/>
            <person name="Calhoun S."/>
            <person name="Stillman K."/>
            <person name="Liu H."/>
            <person name="Lipzen A."/>
            <person name="Pangilinan J."/>
            <person name="Labutti K."/>
            <person name="Bruns T.D."/>
            <person name="Grigoriev I.V."/>
        </authorList>
    </citation>
    <scope>NUCLEOTIDE SEQUENCE [LARGE SCALE GENOMIC DNA]</scope>
    <source>
        <strain evidence="2 3">CBS 144469</strain>
    </source>
</reference>
<dbReference type="AlphaFoldDB" id="A0A8H6HJN2"/>
<comment type="caution">
    <text evidence="2">The sequence shown here is derived from an EMBL/GenBank/DDBJ whole genome shotgun (WGS) entry which is preliminary data.</text>
</comment>
<evidence type="ECO:0000259" key="1">
    <source>
        <dbReference type="PROSITE" id="PS50181"/>
    </source>
</evidence>
<gene>
    <name evidence="2" type="ORF">DFP72DRAFT_919689</name>
</gene>